<organism evidence="1 2">
    <name type="scientific">Pararcticibacter amylolyticus</name>
    <dbReference type="NCBI Taxonomy" id="2173175"/>
    <lineage>
        <taxon>Bacteria</taxon>
        <taxon>Pseudomonadati</taxon>
        <taxon>Bacteroidota</taxon>
        <taxon>Sphingobacteriia</taxon>
        <taxon>Sphingobacteriales</taxon>
        <taxon>Sphingobacteriaceae</taxon>
        <taxon>Pararcticibacter</taxon>
    </lineage>
</organism>
<proteinExistence type="predicted"/>
<evidence type="ECO:0000313" key="2">
    <source>
        <dbReference type="Proteomes" id="UP000245647"/>
    </source>
</evidence>
<protein>
    <submittedName>
        <fullName evidence="1">Uncharacterized protein</fullName>
    </submittedName>
</protein>
<dbReference type="Proteomes" id="UP000245647">
    <property type="component" value="Unassembled WGS sequence"/>
</dbReference>
<dbReference type="EMBL" id="QEAS01000060">
    <property type="protein sequence ID" value="PWG77915.1"/>
    <property type="molecule type" value="Genomic_DNA"/>
</dbReference>
<dbReference type="AlphaFoldDB" id="A0A2U2P998"/>
<gene>
    <name evidence="1" type="ORF">DDR33_24995</name>
</gene>
<dbReference type="OrthoDB" id="7342920at2"/>
<comment type="caution">
    <text evidence="1">The sequence shown here is derived from an EMBL/GenBank/DDBJ whole genome shotgun (WGS) entry which is preliminary data.</text>
</comment>
<keyword evidence="2" id="KW-1185">Reference proteome</keyword>
<sequence length="169" mass="19197">MKAFTLIIFLFFLSSCSRSQILLEELVLKENIYFQKGTSMPYDGEAISKFDNGRISNKISIKNGIPEGPWTAYGFDGEVVQCGKYVPFKNKELTVNGVKSIRRLNVCEVKEGQNSYTDIFVVVADQLKVPNNPKELKNTLIKLLKMKGYNFENKQVNQVKLVAGELEFQ</sequence>
<dbReference type="PROSITE" id="PS51257">
    <property type="entry name" value="PROKAR_LIPOPROTEIN"/>
    <property type="match status" value="1"/>
</dbReference>
<reference evidence="1 2" key="1">
    <citation type="submission" date="2018-04" db="EMBL/GenBank/DDBJ databases">
        <title>Pedobacter chongqingensis sp. nov., isolated from a rottenly hemp rope.</title>
        <authorList>
            <person name="Cai Y."/>
        </authorList>
    </citation>
    <scope>NUCLEOTIDE SEQUENCE [LARGE SCALE GENOMIC DNA]</scope>
    <source>
        <strain evidence="1 2">FJ4-8</strain>
    </source>
</reference>
<dbReference type="RefSeq" id="WP_109418503.1">
    <property type="nucleotide sequence ID" value="NZ_QEAS01000060.1"/>
</dbReference>
<evidence type="ECO:0000313" key="1">
    <source>
        <dbReference type="EMBL" id="PWG77915.1"/>
    </source>
</evidence>
<name>A0A2U2P998_9SPHI</name>
<accession>A0A2U2P998</accession>